<dbReference type="RefSeq" id="WP_207006348.1">
    <property type="nucleotide sequence ID" value="NZ_CP022295.1"/>
</dbReference>
<keyword evidence="2" id="KW-1185">Reference proteome</keyword>
<dbReference type="EMBL" id="CP022295">
    <property type="protein sequence ID" value="QSR27351.1"/>
    <property type="molecule type" value="Genomic_DNA"/>
</dbReference>
<dbReference type="NCBIfam" id="NF033679">
    <property type="entry name" value="DNRLRE_dom"/>
    <property type="match status" value="1"/>
</dbReference>
<dbReference type="Proteomes" id="UP000662818">
    <property type="component" value="Chromosome"/>
</dbReference>
<reference evidence="1 2" key="1">
    <citation type="submission" date="2017-06" db="EMBL/GenBank/DDBJ databases">
        <title>Complete Genome Sequence of the Soil Carbazole-Degrading Bacterium Nocardioides aromaticivorans IC177.</title>
        <authorList>
            <person name="Vejarano F."/>
            <person name="Suzuki-Minakuchi C."/>
            <person name="Ohtsubo Y."/>
            <person name="Tsuda M."/>
            <person name="Okada K."/>
            <person name="Nojiri H."/>
        </authorList>
    </citation>
    <scope>NUCLEOTIDE SEQUENCE [LARGE SCALE GENOMIC DNA]</scope>
    <source>
        <strain evidence="1 2">IC177</strain>
    </source>
</reference>
<organism evidence="1 2">
    <name type="scientific">Nocardioides aromaticivorans</name>
    <dbReference type="NCBI Taxonomy" id="200618"/>
    <lineage>
        <taxon>Bacteria</taxon>
        <taxon>Bacillati</taxon>
        <taxon>Actinomycetota</taxon>
        <taxon>Actinomycetes</taxon>
        <taxon>Propionibacteriales</taxon>
        <taxon>Nocardioidaceae</taxon>
        <taxon>Nocardioides</taxon>
    </lineage>
</organism>
<accession>A0ABX7PN09</accession>
<evidence type="ECO:0000313" key="2">
    <source>
        <dbReference type="Proteomes" id="UP000662818"/>
    </source>
</evidence>
<gene>
    <name evidence="1" type="ORF">CFH99_17150</name>
</gene>
<evidence type="ECO:0000313" key="1">
    <source>
        <dbReference type="EMBL" id="QSR27351.1"/>
    </source>
</evidence>
<protein>
    <submittedName>
        <fullName evidence="1">Uncharacterized protein</fullName>
    </submittedName>
</protein>
<name>A0ABX7PN09_9ACTN</name>
<proteinExistence type="predicted"/>
<sequence>MTVRAKAVNGTEPVSWAAVWSGLPDRSFWKTTTALGAGYGGAKRKVVRSYFRFDTRAFKGKRILGAELNLRQLDAASCRPWLTDVYRTGAVGSRATWRNQPVRNAFQSSSSSTMGCDSGYGMVGWDVAEAARYYARSTTTTATFMVRARSEGEPRAWKRFDSSYASLFVTYVSTPDQPTGVAVRTANARTPCGTEAAPAVVGSTSVTLGATLSSADGYSANLEGVFRRRDTALGADEEDTLGTEVASGGTSTLPWQVSDGHVYRFQVAARSSWSYDGVPGSIDSAFTDWCWFTVDIGG</sequence>